<comment type="caution">
    <text evidence="1">The sequence shown here is derived from an EMBL/GenBank/DDBJ whole genome shotgun (WGS) entry which is preliminary data.</text>
</comment>
<proteinExistence type="predicted"/>
<dbReference type="Proteomes" id="UP001596447">
    <property type="component" value="Unassembled WGS sequence"/>
</dbReference>
<evidence type="ECO:0000313" key="2">
    <source>
        <dbReference type="Proteomes" id="UP001596447"/>
    </source>
</evidence>
<dbReference type="RefSeq" id="WP_279528242.1">
    <property type="nucleotide sequence ID" value="NZ_CP122312.1"/>
</dbReference>
<gene>
    <name evidence="1" type="ORF">ACFQJ9_19165</name>
</gene>
<dbReference type="AlphaFoldDB" id="A0ABD5Z8I1"/>
<keyword evidence="2" id="KW-1185">Reference proteome</keyword>
<evidence type="ECO:0000313" key="1">
    <source>
        <dbReference type="EMBL" id="MFC7201498.1"/>
    </source>
</evidence>
<sequence>MSRVTYARVLLGVVLLLSPLWFGALHVGEPTYRYERVALNPDGSSIHVPPEVYEIRGIGCLDVANPTVSCVALSRTFQNGSDPVAAVHVLHRARYIRVEMDGWREPPLETRLHRVEVNDTDQGEVVRLAPVTVQQALSDLSAPVSSPLLADAVRRAVREGSATTHDPLPDDSTGRVVEHDGQFYVVQRVAGTGGWDPVARTIALTTLVVVGALSIVLRRE</sequence>
<dbReference type="EMBL" id="JBHTAR010000011">
    <property type="protein sequence ID" value="MFC7201498.1"/>
    <property type="molecule type" value="Genomic_DNA"/>
</dbReference>
<protein>
    <submittedName>
        <fullName evidence="1">Uncharacterized protein</fullName>
    </submittedName>
</protein>
<name>A0ABD5Z8I1_9EURY</name>
<organism evidence="1 2">
    <name type="scientific">Halospeciosus flavus</name>
    <dbReference type="NCBI Taxonomy" id="3032283"/>
    <lineage>
        <taxon>Archaea</taxon>
        <taxon>Methanobacteriati</taxon>
        <taxon>Methanobacteriota</taxon>
        <taxon>Stenosarchaea group</taxon>
        <taxon>Halobacteria</taxon>
        <taxon>Halobacteriales</taxon>
        <taxon>Halobacteriaceae</taxon>
        <taxon>Halospeciosus</taxon>
    </lineage>
</organism>
<reference evidence="1 2" key="1">
    <citation type="journal article" date="2019" name="Int. J. Syst. Evol. Microbiol.">
        <title>The Global Catalogue of Microorganisms (GCM) 10K type strain sequencing project: providing services to taxonomists for standard genome sequencing and annotation.</title>
        <authorList>
            <consortium name="The Broad Institute Genomics Platform"/>
            <consortium name="The Broad Institute Genome Sequencing Center for Infectious Disease"/>
            <person name="Wu L."/>
            <person name="Ma J."/>
        </authorList>
    </citation>
    <scope>NUCLEOTIDE SEQUENCE [LARGE SCALE GENOMIC DNA]</scope>
    <source>
        <strain evidence="1 2">XZGYJ-43</strain>
    </source>
</reference>
<accession>A0ABD5Z8I1</accession>